<keyword evidence="3" id="KW-1185">Reference proteome</keyword>
<evidence type="ECO:0000313" key="3">
    <source>
        <dbReference type="Proteomes" id="UP000199642"/>
    </source>
</evidence>
<evidence type="ECO:0008006" key="4">
    <source>
        <dbReference type="Google" id="ProtNLM"/>
    </source>
</evidence>
<accession>A0A1I2WXA3</accession>
<dbReference type="STRING" id="435880.SAMN04487988_11433"/>
<dbReference type="OrthoDB" id="1447802at2"/>
<organism evidence="2 3">
    <name type="scientific">Algoriphagus hitonicola</name>
    <dbReference type="NCBI Taxonomy" id="435880"/>
    <lineage>
        <taxon>Bacteria</taxon>
        <taxon>Pseudomonadati</taxon>
        <taxon>Bacteroidota</taxon>
        <taxon>Cytophagia</taxon>
        <taxon>Cytophagales</taxon>
        <taxon>Cyclobacteriaceae</taxon>
        <taxon>Algoriphagus</taxon>
    </lineage>
</organism>
<dbReference type="Proteomes" id="UP000199642">
    <property type="component" value="Unassembled WGS sequence"/>
</dbReference>
<sequence length="122" mass="14498">MSVIQNPYFFIPVFLFIINQFLEKVFGIYTPFIHAYLDDLLAMPVILGITLQIFRWIHPAKNTFIFRKTPLLVAWIYVSIVFEWFLPTQSNQYIRDPWDILCYGLGTVYFSLFINQKKFTSA</sequence>
<dbReference type="EMBL" id="FOPC01000014">
    <property type="protein sequence ID" value="SFH04301.1"/>
    <property type="molecule type" value="Genomic_DNA"/>
</dbReference>
<gene>
    <name evidence="2" type="ORF">SAMN04487988_11433</name>
</gene>
<reference evidence="3" key="1">
    <citation type="submission" date="2016-10" db="EMBL/GenBank/DDBJ databases">
        <authorList>
            <person name="Varghese N."/>
            <person name="Submissions S."/>
        </authorList>
    </citation>
    <scope>NUCLEOTIDE SEQUENCE [LARGE SCALE GENOMIC DNA]</scope>
    <source>
        <strain evidence="3">DSM 19315</strain>
    </source>
</reference>
<protein>
    <recommendedName>
        <fullName evidence="4">Magnesium citrate secondary transporter</fullName>
    </recommendedName>
</protein>
<feature type="transmembrane region" description="Helical" evidence="1">
    <location>
        <begin position="7"/>
        <end position="29"/>
    </location>
</feature>
<feature type="transmembrane region" description="Helical" evidence="1">
    <location>
        <begin position="69"/>
        <end position="86"/>
    </location>
</feature>
<feature type="transmembrane region" description="Helical" evidence="1">
    <location>
        <begin position="98"/>
        <end position="115"/>
    </location>
</feature>
<evidence type="ECO:0000256" key="1">
    <source>
        <dbReference type="SAM" id="Phobius"/>
    </source>
</evidence>
<name>A0A1I2WXA3_9BACT</name>
<feature type="transmembrane region" description="Helical" evidence="1">
    <location>
        <begin position="41"/>
        <end position="57"/>
    </location>
</feature>
<keyword evidence="1" id="KW-0812">Transmembrane</keyword>
<keyword evidence="1" id="KW-1133">Transmembrane helix</keyword>
<evidence type="ECO:0000313" key="2">
    <source>
        <dbReference type="EMBL" id="SFH04301.1"/>
    </source>
</evidence>
<dbReference type="AlphaFoldDB" id="A0A1I2WXA3"/>
<proteinExistence type="predicted"/>
<keyword evidence="1" id="KW-0472">Membrane</keyword>